<dbReference type="Pfam" id="PF01467">
    <property type="entry name" value="CTP_transf_like"/>
    <property type="match status" value="1"/>
</dbReference>
<feature type="domain" description="Cytidyltransferase-like" evidence="8">
    <location>
        <begin position="8"/>
        <end position="143"/>
    </location>
</feature>
<dbReference type="Proteomes" id="UP000034176">
    <property type="component" value="Unassembled WGS sequence"/>
</dbReference>
<dbReference type="Pfam" id="PF04019">
    <property type="entry name" value="DUF359"/>
    <property type="match status" value="1"/>
</dbReference>
<keyword evidence="4" id="KW-0547">Nucleotide-binding</keyword>
<comment type="caution">
    <text evidence="9">The sequence shown here is derived from an EMBL/GenBank/DDBJ whole genome shotgun (WGS) entry which is preliminary data.</text>
</comment>
<dbReference type="GO" id="GO:0005525">
    <property type="term" value="F:GTP binding"/>
    <property type="evidence" value="ECO:0007669"/>
    <property type="project" value="UniProtKB-KW"/>
</dbReference>
<evidence type="ECO:0000256" key="7">
    <source>
        <dbReference type="ARBA" id="ARBA00023134"/>
    </source>
</evidence>
<gene>
    <name evidence="9" type="ORF">UR52_C0024G0003</name>
</gene>
<evidence type="ECO:0000259" key="8">
    <source>
        <dbReference type="Pfam" id="PF01467"/>
    </source>
</evidence>
<keyword evidence="3" id="KW-0548">Nucleotidyltransferase</keyword>
<dbReference type="GO" id="GO:0015937">
    <property type="term" value="P:coenzyme A biosynthetic process"/>
    <property type="evidence" value="ECO:0007669"/>
    <property type="project" value="UniProtKB-KW"/>
</dbReference>
<dbReference type="GO" id="GO:0016301">
    <property type="term" value="F:kinase activity"/>
    <property type="evidence" value="ECO:0007669"/>
    <property type="project" value="InterPro"/>
</dbReference>
<accession>A0A0G0DRZ0</accession>
<dbReference type="PANTHER" id="PTHR40732">
    <property type="entry name" value="UPF0218 PROTEIN TK1697"/>
    <property type="match status" value="1"/>
</dbReference>
<dbReference type="InterPro" id="IPR007164">
    <property type="entry name" value="GTP-dep_dephospho-CoA_kin"/>
</dbReference>
<dbReference type="EMBL" id="LBPN01000024">
    <property type="protein sequence ID" value="KKP57842.1"/>
    <property type="molecule type" value="Genomic_DNA"/>
</dbReference>
<dbReference type="PANTHER" id="PTHR40732:SF1">
    <property type="entry name" value="GTP-DEPENDENT DEPHOSPHO-COA KINASE"/>
    <property type="match status" value="1"/>
</dbReference>
<dbReference type="Gene3D" id="3.40.50.620">
    <property type="entry name" value="HUPs"/>
    <property type="match status" value="1"/>
</dbReference>
<evidence type="ECO:0000313" key="10">
    <source>
        <dbReference type="Proteomes" id="UP000034176"/>
    </source>
</evidence>
<evidence type="ECO:0000256" key="3">
    <source>
        <dbReference type="ARBA" id="ARBA00022695"/>
    </source>
</evidence>
<dbReference type="GO" id="GO:0005524">
    <property type="term" value="F:ATP binding"/>
    <property type="evidence" value="ECO:0007669"/>
    <property type="project" value="UniProtKB-KW"/>
</dbReference>
<dbReference type="NCBIfam" id="NF001985">
    <property type="entry name" value="PRK00777.1"/>
    <property type="match status" value="1"/>
</dbReference>
<dbReference type="HAMAP" id="MF_00590">
    <property type="entry name" value="Dephospho_CoA_kinase_GTP_dep"/>
    <property type="match status" value="1"/>
</dbReference>
<sequence length="354" mass="40188">MKFANITVGGTFDLLHDGHKKLLDQAFIISEKVWVGITSDEFVVRSSKFIVEKYDKRKKELENYLKSRGWIDRAKIIPINDVYGTTLIDKNLQAIVVSPETLKTAKEINNLRKLKNWTELEIITVPWVLGKDGKSINSKRIRNGEIDRQGNLYILPKEWGIRYLPEKLRQEFKKPLGKLITCHPELTDNRHPELVSGSIYKNEMLKLIQHDRCIIAVGDATVVNLIKKGITPDISIIDLKVERKQKYKNIAELGFSNIKVHKNVDNPAGTVSFTVFKTLNSLIKDEAKPSVLQVNGEDDLLTLLAVFLAPLGYLIVYGQPSFAEATEGKHGVVLIVATEQTKNQARKYLDQFIK</sequence>
<evidence type="ECO:0000256" key="2">
    <source>
        <dbReference type="ARBA" id="ARBA00022679"/>
    </source>
</evidence>
<evidence type="ECO:0000256" key="1">
    <source>
        <dbReference type="ARBA" id="ARBA00022490"/>
    </source>
</evidence>
<keyword evidence="2" id="KW-0808">Transferase</keyword>
<dbReference type="NCBIfam" id="TIGR00125">
    <property type="entry name" value="cyt_tran_rel"/>
    <property type="match status" value="1"/>
</dbReference>
<dbReference type="SUPFAM" id="SSF52374">
    <property type="entry name" value="Nucleotidylyl transferase"/>
    <property type="match status" value="1"/>
</dbReference>
<dbReference type="HAMAP" id="MF_00647">
    <property type="entry name" value="PPAT_arch"/>
    <property type="match status" value="1"/>
</dbReference>
<keyword evidence="5" id="KW-0067">ATP-binding</keyword>
<organism evidence="9 10">
    <name type="scientific">Candidatus Gottesmanbacteria bacterium GW2011_GWA1_34_13</name>
    <dbReference type="NCBI Taxonomy" id="1618434"/>
    <lineage>
        <taxon>Bacteria</taxon>
        <taxon>Candidatus Gottesmaniibacteriota</taxon>
    </lineage>
</organism>
<dbReference type="AlphaFoldDB" id="A0A0G0DRZ0"/>
<keyword evidence="7" id="KW-0342">GTP-binding</keyword>
<dbReference type="GO" id="GO:0004595">
    <property type="term" value="F:pantetheine-phosphate adenylyltransferase activity"/>
    <property type="evidence" value="ECO:0007669"/>
    <property type="project" value="InterPro"/>
</dbReference>
<dbReference type="InterPro" id="IPR014729">
    <property type="entry name" value="Rossmann-like_a/b/a_fold"/>
</dbReference>
<keyword evidence="1" id="KW-0963">Cytoplasm</keyword>
<dbReference type="InterPro" id="IPR004821">
    <property type="entry name" value="Cyt_trans-like"/>
</dbReference>
<evidence type="ECO:0000256" key="6">
    <source>
        <dbReference type="ARBA" id="ARBA00022993"/>
    </source>
</evidence>
<evidence type="ECO:0000256" key="5">
    <source>
        <dbReference type="ARBA" id="ARBA00022840"/>
    </source>
</evidence>
<evidence type="ECO:0000256" key="4">
    <source>
        <dbReference type="ARBA" id="ARBA00022741"/>
    </source>
</evidence>
<reference evidence="9 10" key="1">
    <citation type="journal article" date="2015" name="Nature">
        <title>rRNA introns, odd ribosomes, and small enigmatic genomes across a large radiation of phyla.</title>
        <authorList>
            <person name="Brown C.T."/>
            <person name="Hug L.A."/>
            <person name="Thomas B.C."/>
            <person name="Sharon I."/>
            <person name="Castelle C.J."/>
            <person name="Singh A."/>
            <person name="Wilkins M.J."/>
            <person name="Williams K.H."/>
            <person name="Banfield J.F."/>
        </authorList>
    </citation>
    <scope>NUCLEOTIDE SEQUENCE [LARGE SCALE GENOMIC DNA]</scope>
</reference>
<dbReference type="InterPro" id="IPR023540">
    <property type="entry name" value="PPAT_arch"/>
</dbReference>
<dbReference type="STRING" id="1618434.UR52_C0024G0003"/>
<keyword evidence="6" id="KW-0173">Coenzyme A biosynthesis</keyword>
<protein>
    <recommendedName>
        <fullName evidence="8">Cytidyltransferase-like domain-containing protein</fullName>
    </recommendedName>
</protein>
<name>A0A0G0DRZ0_9BACT</name>
<evidence type="ECO:0000313" key="9">
    <source>
        <dbReference type="EMBL" id="KKP57842.1"/>
    </source>
</evidence>
<proteinExistence type="inferred from homology"/>